<keyword evidence="7 10" id="KW-0456">Lyase</keyword>
<evidence type="ECO:0000256" key="10">
    <source>
        <dbReference type="RuleBase" id="RU000512"/>
    </source>
</evidence>
<dbReference type="PANTHER" id="PTHR19278:SF9">
    <property type="entry name" value="URIDINE 5'-MONOPHOSPHATE SYNTHASE"/>
    <property type="match status" value="1"/>
</dbReference>
<evidence type="ECO:0000313" key="13">
    <source>
        <dbReference type="Proteomes" id="UP000789508"/>
    </source>
</evidence>
<dbReference type="Gene3D" id="3.20.20.70">
    <property type="entry name" value="Aldolase class I"/>
    <property type="match status" value="1"/>
</dbReference>
<evidence type="ECO:0000256" key="1">
    <source>
        <dbReference type="ARBA" id="ARBA00004861"/>
    </source>
</evidence>
<evidence type="ECO:0000313" key="12">
    <source>
        <dbReference type="EMBL" id="CAG8560335.1"/>
    </source>
</evidence>
<accession>A0A9N9FU60</accession>
<dbReference type="OrthoDB" id="10263753at2759"/>
<dbReference type="InterPro" id="IPR013785">
    <property type="entry name" value="Aldolase_TIM"/>
</dbReference>
<evidence type="ECO:0000256" key="3">
    <source>
        <dbReference type="ARBA" id="ARBA00012321"/>
    </source>
</evidence>
<gene>
    <name evidence="12" type="ORF">ALEPTO_LOCUS6321</name>
</gene>
<name>A0A9N9FU60_9GLOM</name>
<feature type="domain" description="Orotidine 5'-phosphate decarboxylase" evidence="11">
    <location>
        <begin position="32"/>
        <end position="229"/>
    </location>
</feature>
<evidence type="ECO:0000256" key="8">
    <source>
        <dbReference type="PIRSR" id="PIRSR614732-1"/>
    </source>
</evidence>
<dbReference type="PROSITE" id="PS00156">
    <property type="entry name" value="OMPDECASE"/>
    <property type="match status" value="1"/>
</dbReference>
<evidence type="ECO:0000256" key="5">
    <source>
        <dbReference type="ARBA" id="ARBA00022793"/>
    </source>
</evidence>
<proteinExistence type="inferred from homology"/>
<comment type="catalytic activity">
    <reaction evidence="10">
        <text>orotidine 5'-phosphate + H(+) = UMP + CO2</text>
        <dbReference type="Rhea" id="RHEA:11596"/>
        <dbReference type="ChEBI" id="CHEBI:15378"/>
        <dbReference type="ChEBI" id="CHEBI:16526"/>
        <dbReference type="ChEBI" id="CHEBI:57538"/>
        <dbReference type="ChEBI" id="CHEBI:57865"/>
        <dbReference type="EC" id="4.1.1.23"/>
    </reaction>
</comment>
<sequence length="245" mass="27525">MSSGTYAQRVNNFSQNKVARKLLETIEQKKTNLCVAVDLTKKRQILEVVEKVGPYVCLIKTHIDIIEDFDQGFIDELCILQARFNFLIFEDRKFADIGNTVKLQYSSGIYKIAEWAHITNAHPIPGDGIIKGLKEVGKPLDRGLLILAEMSSAGSLATGSYTDAAIEMARRHRDFVIGFIAGRKLTGDRLGQQYRSPTDVILKSGSDVIIVGRGIYGEGRDIVKEAKRYQEEGWNAYLERLKLEK</sequence>
<feature type="binding site" evidence="9">
    <location>
        <position position="192"/>
    </location>
    <ligand>
        <name>substrate</name>
    </ligand>
</feature>
<evidence type="ECO:0000256" key="4">
    <source>
        <dbReference type="ARBA" id="ARBA00021923"/>
    </source>
</evidence>
<dbReference type="EC" id="4.1.1.23" evidence="3 10"/>
<evidence type="ECO:0000256" key="7">
    <source>
        <dbReference type="ARBA" id="ARBA00023239"/>
    </source>
</evidence>
<dbReference type="Proteomes" id="UP000789508">
    <property type="component" value="Unassembled WGS sequence"/>
</dbReference>
<feature type="active site" description="For OMPdecase activity" evidence="8">
    <location>
        <position position="96"/>
    </location>
</feature>
<dbReference type="FunFam" id="3.20.20.70:FF:000114">
    <property type="entry name" value="Decarboxylase,orotidine phosphate"/>
    <property type="match status" value="1"/>
</dbReference>
<evidence type="ECO:0000256" key="2">
    <source>
        <dbReference type="ARBA" id="ARBA00011018"/>
    </source>
</evidence>
<dbReference type="Pfam" id="PF00215">
    <property type="entry name" value="OMPdecase"/>
    <property type="match status" value="1"/>
</dbReference>
<feature type="binding site" evidence="9">
    <location>
        <position position="60"/>
    </location>
    <ligand>
        <name>substrate</name>
    </ligand>
</feature>
<dbReference type="GO" id="GO:0004588">
    <property type="term" value="F:orotate phosphoribosyltransferase activity"/>
    <property type="evidence" value="ECO:0007669"/>
    <property type="project" value="TreeGrafter"/>
</dbReference>
<dbReference type="InterPro" id="IPR011060">
    <property type="entry name" value="RibuloseP-bd_barrel"/>
</dbReference>
<keyword evidence="6 10" id="KW-0665">Pyrimidine biosynthesis</keyword>
<dbReference type="InterPro" id="IPR018089">
    <property type="entry name" value="OMPdecase_AS"/>
</dbReference>
<dbReference type="SUPFAM" id="SSF51366">
    <property type="entry name" value="Ribulose-phoshate binding barrel"/>
    <property type="match status" value="1"/>
</dbReference>
<dbReference type="InterPro" id="IPR001754">
    <property type="entry name" value="OMPdeCOase_dom"/>
</dbReference>
<evidence type="ECO:0000259" key="11">
    <source>
        <dbReference type="SMART" id="SM00934"/>
    </source>
</evidence>
<organism evidence="12 13">
    <name type="scientific">Ambispora leptoticha</name>
    <dbReference type="NCBI Taxonomy" id="144679"/>
    <lineage>
        <taxon>Eukaryota</taxon>
        <taxon>Fungi</taxon>
        <taxon>Fungi incertae sedis</taxon>
        <taxon>Mucoromycota</taxon>
        <taxon>Glomeromycotina</taxon>
        <taxon>Glomeromycetes</taxon>
        <taxon>Archaeosporales</taxon>
        <taxon>Ambisporaceae</taxon>
        <taxon>Ambispora</taxon>
    </lineage>
</organism>
<keyword evidence="13" id="KW-1185">Reference proteome</keyword>
<dbReference type="CDD" id="cd04725">
    <property type="entry name" value="OMP_decarboxylase_like"/>
    <property type="match status" value="1"/>
</dbReference>
<dbReference type="PANTHER" id="PTHR19278">
    <property type="entry name" value="OROTATE PHOSPHORIBOSYLTRANSFERASE"/>
    <property type="match status" value="1"/>
</dbReference>
<dbReference type="InterPro" id="IPR014732">
    <property type="entry name" value="OMPdecase"/>
</dbReference>
<feature type="binding site" evidence="9">
    <location>
        <position position="212"/>
    </location>
    <ligand>
        <name>substrate</name>
    </ligand>
</feature>
<comment type="pathway">
    <text evidence="1 10">Pyrimidine metabolism; UMP biosynthesis via de novo pathway; UMP from orotate: step 2/2.</text>
</comment>
<feature type="active site" description="For OMPdecase activity" evidence="8">
    <location>
        <position position="91"/>
    </location>
</feature>
<dbReference type="GO" id="GO:0006207">
    <property type="term" value="P:'de novo' pyrimidine nucleobase biosynthetic process"/>
    <property type="evidence" value="ECO:0007669"/>
    <property type="project" value="InterPro"/>
</dbReference>
<dbReference type="EMBL" id="CAJVPS010002100">
    <property type="protein sequence ID" value="CAG8560335.1"/>
    <property type="molecule type" value="Genomic_DNA"/>
</dbReference>
<dbReference type="NCBIfam" id="TIGR01740">
    <property type="entry name" value="pyrF"/>
    <property type="match status" value="1"/>
</dbReference>
<dbReference type="SMART" id="SM00934">
    <property type="entry name" value="OMPdecase"/>
    <property type="match status" value="1"/>
</dbReference>
<dbReference type="AlphaFoldDB" id="A0A9N9FU60"/>
<protein>
    <recommendedName>
        <fullName evidence="4 10">Orotidine 5'-phosphate decarboxylase</fullName>
        <ecNumber evidence="3 10">4.1.1.23</ecNumber>
    </recommendedName>
</protein>
<keyword evidence="5 10" id="KW-0210">Decarboxylase</keyword>
<comment type="similarity">
    <text evidence="2 10">Belongs to the OMP decarboxylase family.</text>
</comment>
<dbReference type="GO" id="GO:0004590">
    <property type="term" value="F:orotidine-5'-phosphate decarboxylase activity"/>
    <property type="evidence" value="ECO:0007669"/>
    <property type="project" value="UniProtKB-EC"/>
</dbReference>
<comment type="caution">
    <text evidence="12">The sequence shown here is derived from an EMBL/GenBank/DDBJ whole genome shotgun (WGS) entry which is preliminary data.</text>
</comment>
<feature type="binding site" evidence="9">
    <location>
        <position position="213"/>
    </location>
    <ligand>
        <name>substrate</name>
    </ligand>
</feature>
<feature type="active site" description="For OMPdecase activity" evidence="8">
    <location>
        <position position="93"/>
    </location>
</feature>
<feature type="binding site" evidence="9">
    <location>
        <position position="38"/>
    </location>
    <ligand>
        <name>substrate</name>
    </ligand>
</feature>
<evidence type="ECO:0000256" key="9">
    <source>
        <dbReference type="PIRSR" id="PIRSR614732-2"/>
    </source>
</evidence>
<reference evidence="12" key="1">
    <citation type="submission" date="2021-06" db="EMBL/GenBank/DDBJ databases">
        <authorList>
            <person name="Kallberg Y."/>
            <person name="Tangrot J."/>
            <person name="Rosling A."/>
        </authorList>
    </citation>
    <scope>NUCLEOTIDE SEQUENCE</scope>
    <source>
        <strain evidence="12">FL130A</strain>
    </source>
</reference>
<evidence type="ECO:0000256" key="6">
    <source>
        <dbReference type="ARBA" id="ARBA00022975"/>
    </source>
</evidence>
<dbReference type="GO" id="GO:0044205">
    <property type="term" value="P:'de novo' UMP biosynthetic process"/>
    <property type="evidence" value="ECO:0007669"/>
    <property type="project" value="InterPro"/>
</dbReference>
<feature type="binding site" evidence="9">
    <location>
        <position position="151"/>
    </location>
    <ligand>
        <name>substrate</name>
    </ligand>
</feature>